<evidence type="ECO:0000256" key="4">
    <source>
        <dbReference type="HAMAP-Rule" id="MF_01363"/>
    </source>
</evidence>
<dbReference type="PANTHER" id="PTHR21349">
    <property type="entry name" value="50S RIBOSOMAL PROTEIN L21"/>
    <property type="match status" value="1"/>
</dbReference>
<dbReference type="PATRIC" id="fig|1618660.3.peg.318"/>
<evidence type="ECO:0000256" key="2">
    <source>
        <dbReference type="ARBA" id="ARBA00022980"/>
    </source>
</evidence>
<reference evidence="6 7" key="1">
    <citation type="journal article" date="2015" name="Nature">
        <title>rRNA introns, odd ribosomes, and small enigmatic genomes across a large radiation of phyla.</title>
        <authorList>
            <person name="Brown C.T."/>
            <person name="Hug L.A."/>
            <person name="Thomas B.C."/>
            <person name="Sharon I."/>
            <person name="Castelle C.J."/>
            <person name="Singh A."/>
            <person name="Wilkins M.J."/>
            <person name="Williams K.H."/>
            <person name="Banfield J.F."/>
        </authorList>
    </citation>
    <scope>NUCLEOTIDE SEQUENCE [LARGE SCALE GENOMIC DNA]</scope>
</reference>
<gene>
    <name evidence="4" type="primary">rplU</name>
    <name evidence="6" type="ORF">UY23_C0001G0311</name>
</gene>
<keyword evidence="2 4" id="KW-0689">Ribosomal protein</keyword>
<accession>A0A0G1XBM9</accession>
<dbReference type="Pfam" id="PF00829">
    <property type="entry name" value="Ribosomal_L21p"/>
    <property type="match status" value="1"/>
</dbReference>
<keyword evidence="4 5" id="KW-0699">rRNA-binding</keyword>
<comment type="similarity">
    <text evidence="1 4 5">Belongs to the bacterial ribosomal protein bL21 family.</text>
</comment>
<dbReference type="HAMAP" id="MF_01363">
    <property type="entry name" value="Ribosomal_bL21"/>
    <property type="match status" value="1"/>
</dbReference>
<evidence type="ECO:0000313" key="7">
    <source>
        <dbReference type="Proteomes" id="UP000034956"/>
    </source>
</evidence>
<evidence type="ECO:0000256" key="5">
    <source>
        <dbReference type="RuleBase" id="RU000562"/>
    </source>
</evidence>
<sequence>MFAVIETGGKQYFVKPGQKIKIEKIEADAKKHPVFDKVLLKKGKTEVEIGLPYIKGAKVEAKFLNQGRSERKIVFRYHSKTRYRKFKTHRQPFTEIEITSI</sequence>
<dbReference type="GO" id="GO:0005737">
    <property type="term" value="C:cytoplasm"/>
    <property type="evidence" value="ECO:0007669"/>
    <property type="project" value="UniProtKB-ARBA"/>
</dbReference>
<evidence type="ECO:0000256" key="3">
    <source>
        <dbReference type="ARBA" id="ARBA00023274"/>
    </source>
</evidence>
<dbReference type="GO" id="GO:0003735">
    <property type="term" value="F:structural constituent of ribosome"/>
    <property type="evidence" value="ECO:0007669"/>
    <property type="project" value="InterPro"/>
</dbReference>
<dbReference type="PANTHER" id="PTHR21349:SF0">
    <property type="entry name" value="LARGE RIBOSOMAL SUBUNIT PROTEIN BL21M"/>
    <property type="match status" value="1"/>
</dbReference>
<evidence type="ECO:0000256" key="1">
    <source>
        <dbReference type="ARBA" id="ARBA00008563"/>
    </source>
</evidence>
<dbReference type="AlphaFoldDB" id="A0A0G1XBM9"/>
<dbReference type="InterPro" id="IPR036164">
    <property type="entry name" value="bL21-like_sf"/>
</dbReference>
<keyword evidence="4 5" id="KW-0694">RNA-binding</keyword>
<dbReference type="Proteomes" id="UP000034956">
    <property type="component" value="Unassembled WGS sequence"/>
</dbReference>
<dbReference type="InterPro" id="IPR028909">
    <property type="entry name" value="bL21-like"/>
</dbReference>
<dbReference type="SUPFAM" id="SSF141091">
    <property type="entry name" value="L21p-like"/>
    <property type="match status" value="1"/>
</dbReference>
<evidence type="ECO:0000313" key="6">
    <source>
        <dbReference type="EMBL" id="KKU91705.1"/>
    </source>
</evidence>
<proteinExistence type="inferred from homology"/>
<dbReference type="GO" id="GO:0019843">
    <property type="term" value="F:rRNA binding"/>
    <property type="evidence" value="ECO:0007669"/>
    <property type="project" value="UniProtKB-UniRule"/>
</dbReference>
<dbReference type="NCBIfam" id="TIGR00061">
    <property type="entry name" value="L21"/>
    <property type="match status" value="1"/>
</dbReference>
<comment type="caution">
    <text evidence="6">The sequence shown here is derived from an EMBL/GenBank/DDBJ whole genome shotgun (WGS) entry which is preliminary data.</text>
</comment>
<dbReference type="GO" id="GO:0005840">
    <property type="term" value="C:ribosome"/>
    <property type="evidence" value="ECO:0007669"/>
    <property type="project" value="UniProtKB-KW"/>
</dbReference>
<organism evidence="6 7">
    <name type="scientific">Candidatus Jorgensenbacteria bacterium GW2011_GWA1_48_11</name>
    <dbReference type="NCBI Taxonomy" id="1618660"/>
    <lineage>
        <taxon>Bacteria</taxon>
        <taxon>Candidatus Joergenseniibacteriota</taxon>
    </lineage>
</organism>
<name>A0A0G1XBM9_9BACT</name>
<protein>
    <recommendedName>
        <fullName evidence="4">Large ribosomal subunit protein bL21</fullName>
    </recommendedName>
</protein>
<comment type="subunit">
    <text evidence="4">Part of the 50S ribosomal subunit. Contacts protein L20.</text>
</comment>
<comment type="function">
    <text evidence="4 5">This protein binds to 23S rRNA in the presence of protein L20.</text>
</comment>
<dbReference type="GO" id="GO:0006412">
    <property type="term" value="P:translation"/>
    <property type="evidence" value="ECO:0007669"/>
    <property type="project" value="UniProtKB-UniRule"/>
</dbReference>
<dbReference type="EMBL" id="LCPF01000001">
    <property type="protein sequence ID" value="KKU91705.1"/>
    <property type="molecule type" value="Genomic_DNA"/>
</dbReference>
<dbReference type="InterPro" id="IPR001787">
    <property type="entry name" value="Ribosomal_bL21"/>
</dbReference>
<keyword evidence="3 4" id="KW-0687">Ribonucleoprotein</keyword>
<dbReference type="GO" id="GO:1990904">
    <property type="term" value="C:ribonucleoprotein complex"/>
    <property type="evidence" value="ECO:0007669"/>
    <property type="project" value="UniProtKB-KW"/>
</dbReference>